<proteinExistence type="predicted"/>
<dbReference type="Proteomes" id="UP000193553">
    <property type="component" value="Unassembled WGS sequence"/>
</dbReference>
<dbReference type="EMBL" id="NAFI01000142">
    <property type="protein sequence ID" value="OSJ17425.1"/>
    <property type="molecule type" value="Genomic_DNA"/>
</dbReference>
<protein>
    <submittedName>
        <fullName evidence="1">Uncharacterized protein</fullName>
    </submittedName>
</protein>
<name>A0A1X3HDR4_9BRAD</name>
<gene>
    <name evidence="1" type="ORF">BSZ18_04305</name>
</gene>
<dbReference type="AlphaFoldDB" id="A0A1X3HDR4"/>
<comment type="caution">
    <text evidence="1">The sequence shown here is derived from an EMBL/GenBank/DDBJ whole genome shotgun (WGS) entry which is preliminary data.</text>
</comment>
<evidence type="ECO:0000313" key="2">
    <source>
        <dbReference type="Proteomes" id="UP000193553"/>
    </source>
</evidence>
<accession>A0A1X3HDR4</accession>
<evidence type="ECO:0000313" key="1">
    <source>
        <dbReference type="EMBL" id="OSJ17425.1"/>
    </source>
</evidence>
<sequence length="62" mass="7380">MAVQQSDDQFRLLEEGMHFFSERSSYCRVHGLNQNQRTSIWYSKNAADWLYGMNQFWPTSVS</sequence>
<reference evidence="1 2" key="1">
    <citation type="submission" date="2017-03" db="EMBL/GenBank/DDBJ databases">
        <title>Whole genome sequences of fourteen strains of Bradyrhizobium canariense and one strain of Bradyrhizobium japonicum isolated from Lupinus (Papilionoideae: Genisteae) species in Algeria.</title>
        <authorList>
            <person name="Crovadore J."/>
            <person name="Chekireb D."/>
            <person name="Brachmann A."/>
            <person name="Chablais R."/>
            <person name="Cochard B."/>
            <person name="Lefort F."/>
        </authorList>
    </citation>
    <scope>NUCLEOTIDE SEQUENCE [LARGE SCALE GENOMIC DNA]</scope>
    <source>
        <strain evidence="1 2">UBMA195</strain>
    </source>
</reference>
<organism evidence="1 2">
    <name type="scientific">Bradyrhizobium canariense</name>
    <dbReference type="NCBI Taxonomy" id="255045"/>
    <lineage>
        <taxon>Bacteria</taxon>
        <taxon>Pseudomonadati</taxon>
        <taxon>Pseudomonadota</taxon>
        <taxon>Alphaproteobacteria</taxon>
        <taxon>Hyphomicrobiales</taxon>
        <taxon>Nitrobacteraceae</taxon>
        <taxon>Bradyrhizobium</taxon>
    </lineage>
</organism>